<evidence type="ECO:0000313" key="6">
    <source>
        <dbReference type="EMBL" id="MVQ44826.1"/>
    </source>
</evidence>
<evidence type="ECO:0000313" key="7">
    <source>
        <dbReference type="EMBL" id="RHA69195.1"/>
    </source>
</evidence>
<dbReference type="SUPFAM" id="SSF81606">
    <property type="entry name" value="PP2C-like"/>
    <property type="match status" value="1"/>
</dbReference>
<dbReference type="GO" id="GO:0004722">
    <property type="term" value="F:protein serine/threonine phosphatase activity"/>
    <property type="evidence" value="ECO:0007669"/>
    <property type="project" value="UniProtKB-EC"/>
</dbReference>
<evidence type="ECO:0000313" key="8">
    <source>
        <dbReference type="EMBL" id="RHC19147.1"/>
    </source>
</evidence>
<dbReference type="Proteomes" id="UP000283586">
    <property type="component" value="Unassembled WGS sequence"/>
</dbReference>
<keyword evidence="2" id="KW-0472">Membrane</keyword>
<evidence type="ECO:0000313" key="13">
    <source>
        <dbReference type="Proteomes" id="UP000284465"/>
    </source>
</evidence>
<feature type="domain" description="PPM-type phosphatase" evidence="3">
    <location>
        <begin position="399"/>
        <end position="610"/>
    </location>
</feature>
<evidence type="ECO:0000256" key="2">
    <source>
        <dbReference type="SAM" id="Phobius"/>
    </source>
</evidence>
<dbReference type="Proteomes" id="UP000284465">
    <property type="component" value="Unassembled WGS sequence"/>
</dbReference>
<dbReference type="InterPro" id="IPR052016">
    <property type="entry name" value="Bact_Sigma-Reg"/>
</dbReference>
<feature type="transmembrane region" description="Helical" evidence="2">
    <location>
        <begin position="119"/>
        <end position="136"/>
    </location>
</feature>
<dbReference type="SMART" id="SM00331">
    <property type="entry name" value="PP2C_SIG"/>
    <property type="match status" value="1"/>
</dbReference>
<dbReference type="EMBL" id="QSFP01000003">
    <property type="protein sequence ID" value="RHA69195.1"/>
    <property type="molecule type" value="Genomic_DNA"/>
</dbReference>
<reference evidence="4 10" key="1">
    <citation type="submission" date="2015-09" db="EMBL/GenBank/DDBJ databases">
        <authorList>
            <consortium name="Pathogen Informatics"/>
        </authorList>
    </citation>
    <scope>NUCLEOTIDE SEQUENCE [LARGE SCALE GENOMIC DNA]</scope>
    <source>
        <strain evidence="4 10">2789STDY5834960</strain>
    </source>
</reference>
<evidence type="ECO:0000313" key="4">
    <source>
        <dbReference type="EMBL" id="CUN12818.1"/>
    </source>
</evidence>
<evidence type="ECO:0000313" key="15">
    <source>
        <dbReference type="Proteomes" id="UP000479531"/>
    </source>
</evidence>
<keyword evidence="1 4" id="KW-0378">Hydrolase</keyword>
<name>A0A173UGU3_9FIRM</name>
<dbReference type="EMBL" id="QSHO01000003">
    <property type="protein sequence ID" value="RHC19147.1"/>
    <property type="molecule type" value="Genomic_DNA"/>
</dbReference>
<sequence>MKKTGVRQMIFGILGSLACGVSVMGCYPLVPAYFTALYLEQVNGVVLLAFMYIGMTLFMPLTAAVKYGVTLIVMIGAVKLIEWANEGCPAFLAGVMAGLTTLILSFCGSLLEWKNQPDGAAVFLEAVFIFGAVILLNRGIHFLMEWTPVQRKTEELPERGNGERLKNYAESFQGLSQIFLNMSAGKEKYAADELGRVQNELTGKVCASCDSCALCWERDCTPLYGILSSMITSIWQVGEPGAENEAELKKYCAKSRDMVEEAVRVFERVSLNHAWYNRLLENRQVIAEQLDAMAYIMQDCAREERVLDTQERRAISEIRYRAKERGISIEEIHLIETLDGRLKLSAALKSRMGGCISLKSFVTAAGHALGRQMRAAADTKTFISKEPVNYVFYEDTVYRNVQGIARVKKDGAKISGDNFSFLELERGEFLLGLSDGMGSGSMACKESEMVLDLVERFLEAGFSVETAIRMMNSAMVMKGADDLYSTVDLCKINLYTGMAKLYKIGAAATFIKRGAEVECITSQSLPVGAQVQMDISVQETKLTGGDFVVMVTDGVLEYLHVKKPEDTMQEIIESIQTNNPGILAKKIMERVMLFTGGKAKDDMTVLAACIWEK</sequence>
<dbReference type="Proteomes" id="UP000095350">
    <property type="component" value="Unassembled WGS sequence"/>
</dbReference>
<dbReference type="STRING" id="166486.ERS852572_02042"/>
<protein>
    <submittedName>
        <fullName evidence="5">SpoIIE family protein phosphatase</fullName>
    </submittedName>
    <submittedName>
        <fullName evidence="4">Stage II sporulation protein E</fullName>
        <ecNumber evidence="4">3.1.3.16</ecNumber>
    </submittedName>
</protein>
<dbReference type="EMBL" id="WGGT01000003">
    <property type="protein sequence ID" value="MVQ44826.1"/>
    <property type="molecule type" value="Genomic_DNA"/>
</dbReference>
<dbReference type="GeneID" id="61434667"/>
<keyword evidence="2" id="KW-0812">Transmembrane</keyword>
<dbReference type="Pfam" id="PF19732">
    <property type="entry name" value="SpoIIE_N"/>
    <property type="match status" value="1"/>
</dbReference>
<dbReference type="EMBL" id="WNAJ01000005">
    <property type="protein sequence ID" value="MTR84701.1"/>
    <property type="molecule type" value="Genomic_DNA"/>
</dbReference>
<evidence type="ECO:0000313" key="14">
    <source>
        <dbReference type="Proteomes" id="UP000478483"/>
    </source>
</evidence>
<reference evidence="5 14" key="3">
    <citation type="journal article" date="2019" name="Nat. Med.">
        <title>A library of human gut bacterial isolates paired with longitudinal multiomics data enables mechanistic microbiome research.</title>
        <authorList>
            <person name="Poyet M."/>
            <person name="Groussin M."/>
            <person name="Gibbons S.M."/>
            <person name="Avila-Pacheco J."/>
            <person name="Jiang X."/>
            <person name="Kearney S.M."/>
            <person name="Perrotta A.R."/>
            <person name="Berdy B."/>
            <person name="Zhao S."/>
            <person name="Lieberman T.D."/>
            <person name="Swanson P.K."/>
            <person name="Smith M."/>
            <person name="Roesemann S."/>
            <person name="Alexander J.E."/>
            <person name="Rich S.A."/>
            <person name="Livny J."/>
            <person name="Vlamakis H."/>
            <person name="Clish C."/>
            <person name="Bullock K."/>
            <person name="Deik A."/>
            <person name="Scott J."/>
            <person name="Pierce K.A."/>
            <person name="Xavier R.J."/>
            <person name="Alm E.J."/>
        </authorList>
    </citation>
    <scope>NUCLEOTIDE SEQUENCE [LARGE SCALE GENOMIC DNA]</scope>
    <source>
        <strain evidence="5 14">BIOML-A1</strain>
    </source>
</reference>
<dbReference type="Pfam" id="PF07228">
    <property type="entry name" value="SpoIIE"/>
    <property type="match status" value="1"/>
</dbReference>
<evidence type="ECO:0000259" key="3">
    <source>
        <dbReference type="SMART" id="SM00331"/>
    </source>
</evidence>
<dbReference type="PROSITE" id="PS51257">
    <property type="entry name" value="PROKAR_LIPOPROTEIN"/>
    <property type="match status" value="1"/>
</dbReference>
<feature type="transmembrane region" description="Helical" evidence="2">
    <location>
        <begin position="50"/>
        <end position="78"/>
    </location>
</feature>
<dbReference type="RefSeq" id="WP_006856317.1">
    <property type="nucleotide sequence ID" value="NZ_CABIYH010000014.1"/>
</dbReference>
<gene>
    <name evidence="4" type="primary">spoIIE</name>
    <name evidence="8" type="ORF">DW856_04430</name>
    <name evidence="7" type="ORF">DW927_04115</name>
    <name evidence="9" type="ORF">DWZ31_03490</name>
    <name evidence="4" type="ORF">ERS852572_02042</name>
    <name evidence="6" type="ORF">GCK47_03625</name>
    <name evidence="5" type="ORF">GMD50_06420</name>
</gene>
<evidence type="ECO:0000256" key="1">
    <source>
        <dbReference type="ARBA" id="ARBA00022801"/>
    </source>
</evidence>
<accession>A0A173UGU3</accession>
<dbReference type="PANTHER" id="PTHR43156">
    <property type="entry name" value="STAGE II SPORULATION PROTEIN E-RELATED"/>
    <property type="match status" value="1"/>
</dbReference>
<dbReference type="Proteomes" id="UP000478483">
    <property type="component" value="Unassembled WGS sequence"/>
</dbReference>
<dbReference type="InterPro" id="IPR045768">
    <property type="entry name" value="SpoIIE_N"/>
</dbReference>
<dbReference type="Proteomes" id="UP000283513">
    <property type="component" value="Unassembled WGS sequence"/>
</dbReference>
<feature type="transmembrane region" description="Helical" evidence="2">
    <location>
        <begin position="90"/>
        <end position="113"/>
    </location>
</feature>
<dbReference type="InterPro" id="IPR036457">
    <property type="entry name" value="PPM-type-like_dom_sf"/>
</dbReference>
<evidence type="ECO:0000313" key="11">
    <source>
        <dbReference type="Proteomes" id="UP000283513"/>
    </source>
</evidence>
<evidence type="ECO:0000313" key="9">
    <source>
        <dbReference type="EMBL" id="RHN11129.1"/>
    </source>
</evidence>
<dbReference type="InterPro" id="IPR001932">
    <property type="entry name" value="PPM-type_phosphatase-like_dom"/>
</dbReference>
<dbReference type="EMBL" id="QRQN01000003">
    <property type="protein sequence ID" value="RHN11129.1"/>
    <property type="molecule type" value="Genomic_DNA"/>
</dbReference>
<dbReference type="Proteomes" id="UP000479531">
    <property type="component" value="Unassembled WGS sequence"/>
</dbReference>
<dbReference type="AlphaFoldDB" id="A0A173UGU3"/>
<reference evidence="6 15" key="4">
    <citation type="submission" date="2019-10" db="EMBL/GenBank/DDBJ databases">
        <title>Roseburia spp. ameliorate alcoholic fatty liver via restoration of gut barrier function.</title>
        <authorList>
            <person name="Seo B."/>
            <person name="Ko G."/>
        </authorList>
    </citation>
    <scope>NUCLEOTIDE SEQUENCE [LARGE SCALE GENOMIC DNA]</scope>
    <source>
        <strain evidence="6 15">SNUG30017</strain>
    </source>
</reference>
<dbReference type="PANTHER" id="PTHR43156:SF2">
    <property type="entry name" value="STAGE II SPORULATION PROTEIN E"/>
    <property type="match status" value="1"/>
</dbReference>
<dbReference type="EMBL" id="CYXZ01000014">
    <property type="protein sequence ID" value="CUN12818.1"/>
    <property type="molecule type" value="Genomic_DNA"/>
</dbReference>
<dbReference type="PaxDb" id="166486-ERS852572_02042"/>
<evidence type="ECO:0000313" key="12">
    <source>
        <dbReference type="Proteomes" id="UP000283586"/>
    </source>
</evidence>
<reference evidence="11 12" key="2">
    <citation type="submission" date="2018-08" db="EMBL/GenBank/DDBJ databases">
        <title>A genome reference for cultivated species of the human gut microbiota.</title>
        <authorList>
            <person name="Zou Y."/>
            <person name="Xue W."/>
            <person name="Luo G."/>
        </authorList>
    </citation>
    <scope>NUCLEOTIDE SEQUENCE [LARGE SCALE GENOMIC DNA]</scope>
    <source>
        <strain evidence="9 12">AF31-21AC</strain>
        <strain evidence="8 11">AM37-1AC</strain>
        <strain evidence="7 13">AM43-11</strain>
    </source>
</reference>
<proteinExistence type="predicted"/>
<dbReference type="OrthoDB" id="9763774at2"/>
<organism evidence="4 10">
    <name type="scientific">Roseburia intestinalis</name>
    <dbReference type="NCBI Taxonomy" id="166486"/>
    <lineage>
        <taxon>Bacteria</taxon>
        <taxon>Bacillati</taxon>
        <taxon>Bacillota</taxon>
        <taxon>Clostridia</taxon>
        <taxon>Lachnospirales</taxon>
        <taxon>Lachnospiraceae</taxon>
        <taxon>Roseburia</taxon>
    </lineage>
</organism>
<evidence type="ECO:0000313" key="5">
    <source>
        <dbReference type="EMBL" id="MTR84701.1"/>
    </source>
</evidence>
<dbReference type="EC" id="3.1.3.16" evidence="4"/>
<evidence type="ECO:0000313" key="10">
    <source>
        <dbReference type="Proteomes" id="UP000095350"/>
    </source>
</evidence>
<dbReference type="Gene3D" id="3.60.40.10">
    <property type="entry name" value="PPM-type phosphatase domain"/>
    <property type="match status" value="1"/>
</dbReference>
<keyword evidence="2" id="KW-1133">Transmembrane helix</keyword>
<feature type="transmembrane region" description="Helical" evidence="2">
    <location>
        <begin position="9"/>
        <end position="30"/>
    </location>
</feature>